<gene>
    <name evidence="1" type="ORF">B1A_11546</name>
</gene>
<sequence>KELVELFVKQWGAGSYAIQNMSYSKEANYLQLDVSKAKKELNWSPRYDFETSVKKTVEWYKSYYNNPRDIDTMTTNQLEEYSLGANYEG</sequence>
<name>T1AIT0_9ZZZZ</name>
<dbReference type="Gene3D" id="3.90.25.10">
    <property type="entry name" value="UDP-galactose 4-epimerase, domain 1"/>
    <property type="match status" value="1"/>
</dbReference>
<reference evidence="1" key="2">
    <citation type="journal article" date="2014" name="ISME J.">
        <title>Microbial stratification in low pH oxic and suboxic macroscopic growths along an acid mine drainage.</title>
        <authorList>
            <person name="Mendez-Garcia C."/>
            <person name="Mesa V."/>
            <person name="Sprenger R.R."/>
            <person name="Richter M."/>
            <person name="Diez M.S."/>
            <person name="Solano J."/>
            <person name="Bargiela R."/>
            <person name="Golyshina O.V."/>
            <person name="Manteca A."/>
            <person name="Ramos J.L."/>
            <person name="Gallego J.R."/>
            <person name="Llorente I."/>
            <person name="Martins Dos Santos V.A."/>
            <person name="Jensen O.N."/>
            <person name="Pelaez A.I."/>
            <person name="Sanchez J."/>
            <person name="Ferrer M."/>
        </authorList>
    </citation>
    <scope>NUCLEOTIDE SEQUENCE</scope>
</reference>
<organism evidence="1">
    <name type="scientific">mine drainage metagenome</name>
    <dbReference type="NCBI Taxonomy" id="410659"/>
    <lineage>
        <taxon>unclassified sequences</taxon>
        <taxon>metagenomes</taxon>
        <taxon>ecological metagenomes</taxon>
    </lineage>
</organism>
<comment type="caution">
    <text evidence="1">The sequence shown here is derived from an EMBL/GenBank/DDBJ whole genome shotgun (WGS) entry which is preliminary data.</text>
</comment>
<accession>T1AIT0</accession>
<dbReference type="SUPFAM" id="SSF51735">
    <property type="entry name" value="NAD(P)-binding Rossmann-fold domains"/>
    <property type="match status" value="1"/>
</dbReference>
<reference evidence="1" key="1">
    <citation type="submission" date="2013-08" db="EMBL/GenBank/DDBJ databases">
        <authorList>
            <person name="Mendez C."/>
            <person name="Richter M."/>
            <person name="Ferrer M."/>
            <person name="Sanchez J."/>
        </authorList>
    </citation>
    <scope>NUCLEOTIDE SEQUENCE</scope>
</reference>
<evidence type="ECO:0000313" key="1">
    <source>
        <dbReference type="EMBL" id="EQD56423.1"/>
    </source>
</evidence>
<protein>
    <submittedName>
        <fullName evidence="1">CDP-glucose 4,6-dehydratase</fullName>
    </submittedName>
</protein>
<proteinExistence type="predicted"/>
<dbReference type="EMBL" id="AUZX01008273">
    <property type="protein sequence ID" value="EQD56423.1"/>
    <property type="molecule type" value="Genomic_DNA"/>
</dbReference>
<dbReference type="AlphaFoldDB" id="T1AIT0"/>
<feature type="non-terminal residue" evidence="1">
    <location>
        <position position="1"/>
    </location>
</feature>
<dbReference type="InterPro" id="IPR036291">
    <property type="entry name" value="NAD(P)-bd_dom_sf"/>
</dbReference>